<accession>A0A1M7HE97</accession>
<gene>
    <name evidence="2" type="ORF">SAMN05444266_107202</name>
</gene>
<evidence type="ECO:0000313" key="3">
    <source>
        <dbReference type="Proteomes" id="UP000184420"/>
    </source>
</evidence>
<dbReference type="Proteomes" id="UP000184420">
    <property type="component" value="Unassembled WGS sequence"/>
</dbReference>
<organism evidence="2 3">
    <name type="scientific">Chitinophaga jiangningensis</name>
    <dbReference type="NCBI Taxonomy" id="1419482"/>
    <lineage>
        <taxon>Bacteria</taxon>
        <taxon>Pseudomonadati</taxon>
        <taxon>Bacteroidota</taxon>
        <taxon>Chitinophagia</taxon>
        <taxon>Chitinophagales</taxon>
        <taxon>Chitinophagaceae</taxon>
        <taxon>Chitinophaga</taxon>
    </lineage>
</organism>
<protein>
    <submittedName>
        <fullName evidence="2">Uncharacterized protein</fullName>
    </submittedName>
</protein>
<evidence type="ECO:0000313" key="2">
    <source>
        <dbReference type="EMBL" id="SHM26774.1"/>
    </source>
</evidence>
<dbReference type="AlphaFoldDB" id="A0A1M7HE97"/>
<reference evidence="2 3" key="1">
    <citation type="submission" date="2016-11" db="EMBL/GenBank/DDBJ databases">
        <authorList>
            <person name="Jaros S."/>
            <person name="Januszkiewicz K."/>
            <person name="Wedrychowicz H."/>
        </authorList>
    </citation>
    <scope>NUCLEOTIDE SEQUENCE [LARGE SCALE GENOMIC DNA]</scope>
    <source>
        <strain evidence="2 3">DSM 27406</strain>
    </source>
</reference>
<keyword evidence="1" id="KW-0472">Membrane</keyword>
<keyword evidence="1" id="KW-1133">Transmembrane helix</keyword>
<keyword evidence="1" id="KW-0812">Transmembrane</keyword>
<dbReference type="STRING" id="1419482.SAMN05444266_107202"/>
<proteinExistence type="predicted"/>
<name>A0A1M7HE97_9BACT</name>
<dbReference type="EMBL" id="FRBL01000007">
    <property type="protein sequence ID" value="SHM26774.1"/>
    <property type="molecule type" value="Genomic_DNA"/>
</dbReference>
<sequence length="67" mass="7604">MQQPEYIQQLETELRIYKSLLRSMVLILAAVAGISLYANVKFKIEAERSFKQVVKPTTQGFSAITGR</sequence>
<keyword evidence="3" id="KW-1185">Reference proteome</keyword>
<evidence type="ECO:0000256" key="1">
    <source>
        <dbReference type="SAM" id="Phobius"/>
    </source>
</evidence>
<feature type="transmembrane region" description="Helical" evidence="1">
    <location>
        <begin position="20"/>
        <end position="40"/>
    </location>
</feature>